<protein>
    <submittedName>
        <fullName evidence="2">Peptidoglycan-binding protein</fullName>
    </submittedName>
</protein>
<dbReference type="Pfam" id="PF01471">
    <property type="entry name" value="PG_binding_1"/>
    <property type="match status" value="1"/>
</dbReference>
<gene>
    <name evidence="2" type="ORF">Q4481_17715</name>
</gene>
<dbReference type="EMBL" id="JAUOZU010000013">
    <property type="protein sequence ID" value="MDO6965802.1"/>
    <property type="molecule type" value="Genomic_DNA"/>
</dbReference>
<evidence type="ECO:0000313" key="3">
    <source>
        <dbReference type="Proteomes" id="UP001174932"/>
    </source>
</evidence>
<dbReference type="InterPro" id="IPR023346">
    <property type="entry name" value="Lysozyme-like_dom_sf"/>
</dbReference>
<sequence length="279" mass="30576">MDIKSVQQRLLAIGYRLPKFGADGFMGAETAAVLSQYQRAHGLPVTGQPDALTLADLFPPAEAHKMDRGVFYAAVRSSLFAGKLTQYQVEGFEVLLNALEADRDDGTPLSLDHAAYMLATAYHETAYTMHPVRETLASSDDEAIRILDLAFARGRLPWVRKPYWRKDADGKSWLGRGYVQLTHKANYQKAAEKTGIDFVGDPSLAMVPEHAAVILIRGMDEGWFTGRTLDDYLDGVDESDAVDLAEYRASRPIINGTDKAAAIAGYALKFEAALKAAGF</sequence>
<proteinExistence type="predicted"/>
<dbReference type="InterPro" id="IPR036365">
    <property type="entry name" value="PGBD-like_sf"/>
</dbReference>
<organism evidence="2 3">
    <name type="scientific">Rhizobium alvei</name>
    <dbReference type="NCBI Taxonomy" id="1132659"/>
    <lineage>
        <taxon>Bacteria</taxon>
        <taxon>Pseudomonadati</taxon>
        <taxon>Pseudomonadota</taxon>
        <taxon>Alphaproteobacteria</taxon>
        <taxon>Hyphomicrobiales</taxon>
        <taxon>Rhizobiaceae</taxon>
        <taxon>Rhizobium/Agrobacterium group</taxon>
        <taxon>Rhizobium</taxon>
    </lineage>
</organism>
<dbReference type="SUPFAM" id="SSF47090">
    <property type="entry name" value="PGBD-like"/>
    <property type="match status" value="1"/>
</dbReference>
<reference evidence="2" key="1">
    <citation type="journal article" date="2015" name="Int. J. Syst. Evol. Microbiol.">
        <title>Rhizobium alvei sp. nov., isolated from a freshwater river.</title>
        <authorList>
            <person name="Sheu S.Y."/>
            <person name="Huang H.W."/>
            <person name="Young C.C."/>
            <person name="Chen W.M."/>
        </authorList>
    </citation>
    <scope>NUCLEOTIDE SEQUENCE</scope>
    <source>
        <strain evidence="2">TNR-22</strain>
    </source>
</reference>
<dbReference type="RefSeq" id="WP_304377732.1">
    <property type="nucleotide sequence ID" value="NZ_JAUOZU010000013.1"/>
</dbReference>
<dbReference type="Gene3D" id="1.10.101.10">
    <property type="entry name" value="PGBD-like superfamily/PGBD"/>
    <property type="match status" value="1"/>
</dbReference>
<comment type="caution">
    <text evidence="2">The sequence shown here is derived from an EMBL/GenBank/DDBJ whole genome shotgun (WGS) entry which is preliminary data.</text>
</comment>
<dbReference type="SUPFAM" id="SSF53955">
    <property type="entry name" value="Lysozyme-like"/>
    <property type="match status" value="1"/>
</dbReference>
<dbReference type="InterPro" id="IPR002477">
    <property type="entry name" value="Peptidoglycan-bd-like"/>
</dbReference>
<dbReference type="Proteomes" id="UP001174932">
    <property type="component" value="Unassembled WGS sequence"/>
</dbReference>
<reference evidence="2" key="2">
    <citation type="submission" date="2023-07" db="EMBL/GenBank/DDBJ databases">
        <authorList>
            <person name="Shen H."/>
        </authorList>
    </citation>
    <scope>NUCLEOTIDE SEQUENCE</scope>
    <source>
        <strain evidence="2">TNR-22</strain>
    </source>
</reference>
<evidence type="ECO:0000259" key="1">
    <source>
        <dbReference type="Pfam" id="PF01471"/>
    </source>
</evidence>
<keyword evidence="3" id="KW-1185">Reference proteome</keyword>
<feature type="domain" description="Peptidoglycan binding-like" evidence="1">
    <location>
        <begin position="2"/>
        <end position="55"/>
    </location>
</feature>
<name>A0ABT8YQ23_9HYPH</name>
<accession>A0ABT8YQ23</accession>
<dbReference type="InterPro" id="IPR036366">
    <property type="entry name" value="PGBDSf"/>
</dbReference>
<dbReference type="Gene3D" id="1.10.530.10">
    <property type="match status" value="1"/>
</dbReference>
<evidence type="ECO:0000313" key="2">
    <source>
        <dbReference type="EMBL" id="MDO6965802.1"/>
    </source>
</evidence>